<evidence type="ECO:0000313" key="2">
    <source>
        <dbReference type="Proteomes" id="UP000018769"/>
    </source>
</evidence>
<sequence>MKNTNLPQIIFDFDGTIADTLPALVDTIKKIAYNYGYSNVNITQEDIRTSSIKSILKKNEFSLLKLPLLIRQVLKELFNNIDNIQPINGIIELINNLNNIGFKLNIISSNNSSNIKKFLINYNLEYRFDHIYSYSGIFSKHKSINKFLNKHKLEKENIIYIGDEVRDIEAAKVSGIKIIAVTWGFNEHIMLKNHNPDFIAAKPNDILKFLEVYLEKIF</sequence>
<dbReference type="InterPro" id="IPR036412">
    <property type="entry name" value="HAD-like_sf"/>
</dbReference>
<dbReference type="eggNOG" id="COG0546">
    <property type="taxonomic scope" value="Bacteria"/>
</dbReference>
<gene>
    <name evidence="1" type="primary">gph</name>
    <name evidence="1" type="ORF">BABL1_gene_100</name>
</gene>
<dbReference type="SFLD" id="SFLDG01129">
    <property type="entry name" value="C1.5:_HAD__Beta-PGM__Phosphata"/>
    <property type="match status" value="1"/>
</dbReference>
<name>V6DKB3_9BACT</name>
<dbReference type="SFLD" id="SFLDS00003">
    <property type="entry name" value="Haloacid_Dehalogenase"/>
    <property type="match status" value="1"/>
</dbReference>
<dbReference type="Gene3D" id="1.10.150.240">
    <property type="entry name" value="Putative phosphatase, domain 2"/>
    <property type="match status" value="1"/>
</dbReference>
<evidence type="ECO:0000313" key="1">
    <source>
        <dbReference type="EMBL" id="CDK30966.1"/>
    </source>
</evidence>
<keyword evidence="2" id="KW-1185">Reference proteome</keyword>
<dbReference type="EMBL" id="HG793133">
    <property type="protein sequence ID" value="CDK30966.1"/>
    <property type="molecule type" value="Genomic_DNA"/>
</dbReference>
<dbReference type="KEGG" id="dpb:BABL1_gene_100"/>
<reference evidence="1 2" key="1">
    <citation type="journal article" date="2015" name="Biol. Direct">
        <title>Babela massiliensis, a representative of a widespread bacterial phylum with unusual adaptations to parasitism in amoebae.</title>
        <authorList>
            <person name="Pagnier I."/>
            <person name="Yutin N."/>
            <person name="Croce O."/>
            <person name="Makarova K.S."/>
            <person name="Wolf Y.I."/>
            <person name="Benamar S."/>
            <person name="Raoult D."/>
            <person name="Koonin E.V."/>
            <person name="La Scola B."/>
        </authorList>
    </citation>
    <scope>NUCLEOTIDE SEQUENCE [LARGE SCALE GENOMIC DNA]</scope>
    <source>
        <strain evidence="2">BABL1</strain>
    </source>
</reference>
<dbReference type="Proteomes" id="UP000018769">
    <property type="component" value="Chromosome I"/>
</dbReference>
<dbReference type="PANTHER" id="PTHR43434:SF13">
    <property type="entry name" value="PHOSPHOGLYCOLATE PHOSPHATASE"/>
    <property type="match status" value="1"/>
</dbReference>
<dbReference type="InterPro" id="IPR006439">
    <property type="entry name" value="HAD-SF_hydro_IA"/>
</dbReference>
<dbReference type="Pfam" id="PF13419">
    <property type="entry name" value="HAD_2"/>
    <property type="match status" value="1"/>
</dbReference>
<dbReference type="GO" id="GO:0005829">
    <property type="term" value="C:cytosol"/>
    <property type="evidence" value="ECO:0007669"/>
    <property type="project" value="TreeGrafter"/>
</dbReference>
<dbReference type="AlphaFoldDB" id="V6DKB3"/>
<dbReference type="InterPro" id="IPR023198">
    <property type="entry name" value="PGP-like_dom2"/>
</dbReference>
<dbReference type="Gene3D" id="3.40.50.1000">
    <property type="entry name" value="HAD superfamily/HAD-like"/>
    <property type="match status" value="1"/>
</dbReference>
<dbReference type="STRING" id="673862.BABL1_gene_100"/>
<dbReference type="InterPro" id="IPR023214">
    <property type="entry name" value="HAD_sf"/>
</dbReference>
<accession>V6DKB3</accession>
<dbReference type="NCBIfam" id="TIGR01549">
    <property type="entry name" value="HAD-SF-IA-v1"/>
    <property type="match status" value="1"/>
</dbReference>
<dbReference type="GO" id="GO:0006281">
    <property type="term" value="P:DNA repair"/>
    <property type="evidence" value="ECO:0007669"/>
    <property type="project" value="TreeGrafter"/>
</dbReference>
<dbReference type="PATRIC" id="fig|673862.3.peg.856"/>
<dbReference type="InterPro" id="IPR050155">
    <property type="entry name" value="HAD-like_hydrolase_sf"/>
</dbReference>
<dbReference type="OrthoDB" id="9807630at2"/>
<protein>
    <submittedName>
        <fullName evidence="1">Predicted phosphatase</fullName>
    </submittedName>
</protein>
<dbReference type="PANTHER" id="PTHR43434">
    <property type="entry name" value="PHOSPHOGLYCOLATE PHOSPHATASE"/>
    <property type="match status" value="1"/>
</dbReference>
<dbReference type="GO" id="GO:0008967">
    <property type="term" value="F:phosphoglycolate phosphatase activity"/>
    <property type="evidence" value="ECO:0007669"/>
    <property type="project" value="TreeGrafter"/>
</dbReference>
<dbReference type="InterPro" id="IPR041492">
    <property type="entry name" value="HAD_2"/>
</dbReference>
<proteinExistence type="predicted"/>
<dbReference type="HOGENOM" id="CLU_045011_19_3_7"/>
<dbReference type="RefSeq" id="WP_023792915.1">
    <property type="nucleotide sequence ID" value="NC_023003.1"/>
</dbReference>
<dbReference type="SUPFAM" id="SSF56784">
    <property type="entry name" value="HAD-like"/>
    <property type="match status" value="1"/>
</dbReference>
<organism evidence="1 2">
    <name type="scientific">Candidatus Babela massiliensis</name>
    <dbReference type="NCBI Taxonomy" id="673862"/>
    <lineage>
        <taxon>Bacteria</taxon>
        <taxon>Candidatus Babelota</taxon>
        <taxon>Candidatus Babeliae</taxon>
        <taxon>Candidatus Babeliales</taxon>
        <taxon>Candidatus Babeliaceae</taxon>
        <taxon>Candidatus Babela</taxon>
    </lineage>
</organism>